<dbReference type="GO" id="GO:0016740">
    <property type="term" value="F:transferase activity"/>
    <property type="evidence" value="ECO:0007669"/>
    <property type="project" value="UniProtKB-KW"/>
</dbReference>
<organism evidence="2 3">
    <name type="scientific">Sunxiuqinia elliptica</name>
    <dbReference type="NCBI Taxonomy" id="655355"/>
    <lineage>
        <taxon>Bacteria</taxon>
        <taxon>Pseudomonadati</taxon>
        <taxon>Bacteroidota</taxon>
        <taxon>Bacteroidia</taxon>
        <taxon>Marinilabiliales</taxon>
        <taxon>Prolixibacteraceae</taxon>
        <taxon>Sunxiuqinia</taxon>
    </lineage>
</organism>
<dbReference type="InterPro" id="IPR001173">
    <property type="entry name" value="Glyco_trans_2-like"/>
</dbReference>
<dbReference type="RefSeq" id="WP_133466840.1">
    <property type="nucleotide sequence ID" value="NZ_SNWI01000012.1"/>
</dbReference>
<evidence type="ECO:0000313" key="3">
    <source>
        <dbReference type="Proteomes" id="UP000294848"/>
    </source>
</evidence>
<sequence length="237" mass="27143">MKLSIIIPLYNEQENIVVLLDRLLNINYPGFLENVEYVIIDDQSTDNSFNVAQDFVSGKDGFKLFQHNRNEGKGAAVRTGIDNADGDVFLIQDSDLELSPSDIPSMLETMRTLDIEFVNGSRYLPGVARPLASFKRYWGNRLFTNLTSILIDVKLTDMACGYKLIHRNLYNRLLLKENRFGFEAELIIKALRLKRNNVAEVPVKYFPRNAGEGKKLNNSDAFKILWTIIKYGLFRIN</sequence>
<dbReference type="InterPro" id="IPR050256">
    <property type="entry name" value="Glycosyltransferase_2"/>
</dbReference>
<dbReference type="SUPFAM" id="SSF53448">
    <property type="entry name" value="Nucleotide-diphospho-sugar transferases"/>
    <property type="match status" value="1"/>
</dbReference>
<dbReference type="Proteomes" id="UP000294848">
    <property type="component" value="Unassembled WGS sequence"/>
</dbReference>
<gene>
    <name evidence="2" type="ORF">DET52_112115</name>
</gene>
<protein>
    <submittedName>
        <fullName evidence="2">Glycosyltransferase involved in cell wall biosynthesis</fullName>
    </submittedName>
</protein>
<evidence type="ECO:0000259" key="1">
    <source>
        <dbReference type="Pfam" id="PF00535"/>
    </source>
</evidence>
<dbReference type="PANTHER" id="PTHR48090">
    <property type="entry name" value="UNDECAPRENYL-PHOSPHATE 4-DEOXY-4-FORMAMIDO-L-ARABINOSE TRANSFERASE-RELATED"/>
    <property type="match status" value="1"/>
</dbReference>
<keyword evidence="2" id="KW-0808">Transferase</keyword>
<dbReference type="CDD" id="cd04179">
    <property type="entry name" value="DPM_DPG-synthase_like"/>
    <property type="match status" value="1"/>
</dbReference>
<comment type="caution">
    <text evidence="2">The sequence shown here is derived from an EMBL/GenBank/DDBJ whole genome shotgun (WGS) entry which is preliminary data.</text>
</comment>
<dbReference type="Gene3D" id="3.90.550.10">
    <property type="entry name" value="Spore Coat Polysaccharide Biosynthesis Protein SpsA, Chain A"/>
    <property type="match status" value="1"/>
</dbReference>
<dbReference type="PANTHER" id="PTHR48090:SF7">
    <property type="entry name" value="RFBJ PROTEIN"/>
    <property type="match status" value="1"/>
</dbReference>
<feature type="domain" description="Glycosyltransferase 2-like" evidence="1">
    <location>
        <begin position="4"/>
        <end position="173"/>
    </location>
</feature>
<proteinExistence type="predicted"/>
<evidence type="ECO:0000313" key="2">
    <source>
        <dbReference type="EMBL" id="TDN96288.1"/>
    </source>
</evidence>
<dbReference type="EMBL" id="SNWI01000012">
    <property type="protein sequence ID" value="TDN96288.1"/>
    <property type="molecule type" value="Genomic_DNA"/>
</dbReference>
<dbReference type="OrthoDB" id="9810303at2"/>
<accession>A0A4V3BWU6</accession>
<dbReference type="Pfam" id="PF00535">
    <property type="entry name" value="Glycos_transf_2"/>
    <property type="match status" value="1"/>
</dbReference>
<name>A0A4V3BWU6_9BACT</name>
<dbReference type="AlphaFoldDB" id="A0A4V3BWU6"/>
<dbReference type="InterPro" id="IPR029044">
    <property type="entry name" value="Nucleotide-diphossugar_trans"/>
</dbReference>
<reference evidence="2 3" key="1">
    <citation type="submission" date="2019-03" db="EMBL/GenBank/DDBJ databases">
        <title>Freshwater and sediment microbial communities from various areas in North America, analyzing microbe dynamics in response to fracking.</title>
        <authorList>
            <person name="Lamendella R."/>
        </authorList>
    </citation>
    <scope>NUCLEOTIDE SEQUENCE [LARGE SCALE GENOMIC DNA]</scope>
    <source>
        <strain evidence="2 3">114D</strain>
    </source>
</reference>